<dbReference type="EMBL" id="MTEJ01000642">
    <property type="protein sequence ID" value="OQX00466.1"/>
    <property type="molecule type" value="Genomic_DNA"/>
</dbReference>
<dbReference type="Gene3D" id="2.30.30.30">
    <property type="match status" value="1"/>
</dbReference>
<comment type="caution">
    <text evidence="1">The sequence shown here is derived from an EMBL/GenBank/DDBJ whole genome shotgun (WGS) entry which is preliminary data.</text>
</comment>
<evidence type="ECO:0000313" key="2">
    <source>
        <dbReference type="Proteomes" id="UP000192491"/>
    </source>
</evidence>
<proteinExistence type="predicted"/>
<name>A0A1Y1Q9M6_9GAMM</name>
<accession>A0A1Y1Q9M6</accession>
<dbReference type="AlphaFoldDB" id="A0A1Y1Q9M6"/>
<sequence>MSNAEVKKGDRVKIVNSADKPSFAGQVGVVMAVFPTEPATLKVLIRGVAFLYLKPDDVEVLE</sequence>
<dbReference type="Proteomes" id="UP000192491">
    <property type="component" value="Unassembled WGS sequence"/>
</dbReference>
<evidence type="ECO:0008006" key="3">
    <source>
        <dbReference type="Google" id="ProtNLM"/>
    </source>
</evidence>
<gene>
    <name evidence="1" type="ORF">BWK73_48385</name>
</gene>
<evidence type="ECO:0000313" key="1">
    <source>
        <dbReference type="EMBL" id="OQX00466.1"/>
    </source>
</evidence>
<protein>
    <recommendedName>
        <fullName evidence="3">KOW domain-containing protein</fullName>
    </recommendedName>
</protein>
<organism evidence="1 2">
    <name type="scientific">Thiothrix lacustris</name>
    <dbReference type="NCBI Taxonomy" id="525917"/>
    <lineage>
        <taxon>Bacteria</taxon>
        <taxon>Pseudomonadati</taxon>
        <taxon>Pseudomonadota</taxon>
        <taxon>Gammaproteobacteria</taxon>
        <taxon>Thiotrichales</taxon>
        <taxon>Thiotrichaceae</taxon>
        <taxon>Thiothrix</taxon>
    </lineage>
</organism>
<reference evidence="1 2" key="1">
    <citation type="submission" date="2017-01" db="EMBL/GenBank/DDBJ databases">
        <title>Novel large sulfur bacteria in the metagenomes of groundwater-fed chemosynthetic microbial mats in the Lake Huron basin.</title>
        <authorList>
            <person name="Sharrar A.M."/>
            <person name="Flood B.E."/>
            <person name="Bailey J.V."/>
            <person name="Jones D.S."/>
            <person name="Biddanda B."/>
            <person name="Ruberg S.A."/>
            <person name="Marcus D.N."/>
            <person name="Dick G.J."/>
        </authorList>
    </citation>
    <scope>NUCLEOTIDE SEQUENCE [LARGE SCALE GENOMIC DNA]</scope>
    <source>
        <strain evidence="1">A8</strain>
    </source>
</reference>
<dbReference type="InterPro" id="IPR014722">
    <property type="entry name" value="Rib_uL2_dom2"/>
</dbReference>